<evidence type="ECO:0000256" key="10">
    <source>
        <dbReference type="SAM" id="Phobius"/>
    </source>
</evidence>
<keyword evidence="6 10" id="KW-1133">Transmembrane helix</keyword>
<feature type="transmembrane region" description="Helical" evidence="10">
    <location>
        <begin position="47"/>
        <end position="75"/>
    </location>
</feature>
<dbReference type="RefSeq" id="WP_072695538.1">
    <property type="nucleotide sequence ID" value="NZ_FRDI01000002.1"/>
</dbReference>
<feature type="transmembrane region" description="Helical" evidence="10">
    <location>
        <begin position="383"/>
        <end position="401"/>
    </location>
</feature>
<feature type="transmembrane region" description="Helical" evidence="10">
    <location>
        <begin position="169"/>
        <end position="186"/>
    </location>
</feature>
<evidence type="ECO:0000313" key="11">
    <source>
        <dbReference type="EMBL" id="SHN49805.1"/>
    </source>
</evidence>
<feature type="transmembrane region" description="Helical" evidence="10">
    <location>
        <begin position="413"/>
        <end position="431"/>
    </location>
</feature>
<proteinExistence type="inferred from homology"/>
<evidence type="ECO:0000256" key="8">
    <source>
        <dbReference type="ARBA" id="ARBA00060041"/>
    </source>
</evidence>
<dbReference type="PANTHER" id="PTHR47019">
    <property type="entry name" value="LIPID II FLIPPASE MURJ"/>
    <property type="match status" value="1"/>
</dbReference>
<dbReference type="Pfam" id="PF03023">
    <property type="entry name" value="MurJ"/>
    <property type="match status" value="1"/>
</dbReference>
<dbReference type="PANTHER" id="PTHR47019:SF1">
    <property type="entry name" value="LIPID II FLIPPASE MURJ"/>
    <property type="match status" value="1"/>
</dbReference>
<reference evidence="11 12" key="1">
    <citation type="submission" date="2016-12" db="EMBL/GenBank/DDBJ databases">
        <authorList>
            <person name="Song W.-J."/>
            <person name="Kurnit D.M."/>
        </authorList>
    </citation>
    <scope>NUCLEOTIDE SEQUENCE [LARGE SCALE GENOMIC DNA]</scope>
    <source>
        <strain evidence="11 12">DSM 11393</strain>
    </source>
</reference>
<dbReference type="InterPro" id="IPR051050">
    <property type="entry name" value="Lipid_II_flippase_MurJ/MviN"/>
</dbReference>
<keyword evidence="3 10" id="KW-0812">Transmembrane</keyword>
<keyword evidence="4" id="KW-0133">Cell shape</keyword>
<feature type="transmembrane region" description="Helical" evidence="10">
    <location>
        <begin position="482"/>
        <end position="501"/>
    </location>
</feature>
<dbReference type="Proteomes" id="UP000186469">
    <property type="component" value="Unassembled WGS sequence"/>
</dbReference>
<evidence type="ECO:0000256" key="2">
    <source>
        <dbReference type="ARBA" id="ARBA00022475"/>
    </source>
</evidence>
<dbReference type="GO" id="GO:0015648">
    <property type="term" value="F:lipid-linked peptidoglycan transporter activity"/>
    <property type="evidence" value="ECO:0007669"/>
    <property type="project" value="TreeGrafter"/>
</dbReference>
<dbReference type="STRING" id="1121455.SAMN02745728_00172"/>
<dbReference type="AlphaFoldDB" id="A0A1M7RU43"/>
<feature type="transmembrane region" description="Helical" evidence="10">
    <location>
        <begin position="198"/>
        <end position="217"/>
    </location>
</feature>
<keyword evidence="5" id="KW-0573">Peptidoglycan synthesis</keyword>
<feature type="transmembrane region" description="Helical" evidence="10">
    <location>
        <begin position="133"/>
        <end position="157"/>
    </location>
</feature>
<dbReference type="OrthoDB" id="9804143at2"/>
<dbReference type="GO" id="GO:0005886">
    <property type="term" value="C:plasma membrane"/>
    <property type="evidence" value="ECO:0007669"/>
    <property type="project" value="UniProtKB-SubCell"/>
</dbReference>
<keyword evidence="2" id="KW-1003">Cell membrane</keyword>
<feature type="transmembrane region" description="Helical" evidence="10">
    <location>
        <begin position="12"/>
        <end position="35"/>
    </location>
</feature>
<organism evidence="11 12">
    <name type="scientific">Desulfovibrio litoralis DSM 11393</name>
    <dbReference type="NCBI Taxonomy" id="1121455"/>
    <lineage>
        <taxon>Bacteria</taxon>
        <taxon>Pseudomonadati</taxon>
        <taxon>Thermodesulfobacteriota</taxon>
        <taxon>Desulfovibrionia</taxon>
        <taxon>Desulfovibrionales</taxon>
        <taxon>Desulfovibrionaceae</taxon>
        <taxon>Desulfovibrio</taxon>
    </lineage>
</organism>
<feature type="transmembrane region" description="Helical" evidence="10">
    <location>
        <begin position="353"/>
        <end position="377"/>
    </location>
</feature>
<evidence type="ECO:0000256" key="4">
    <source>
        <dbReference type="ARBA" id="ARBA00022960"/>
    </source>
</evidence>
<feature type="transmembrane region" description="Helical" evidence="10">
    <location>
        <begin position="278"/>
        <end position="299"/>
    </location>
</feature>
<evidence type="ECO:0000256" key="6">
    <source>
        <dbReference type="ARBA" id="ARBA00022989"/>
    </source>
</evidence>
<sequence>MSIFTRNQHLGLASLILSLSILLSRFMGLIRFKVISYFYGVNIDTDIYFAAFAIPDFINYLLAGGYFSITLIPLLSESFAKDQDDAWTFYSAVFNWVSLAILSLTVVAWIFAFELARFSFPLLSVSELERLTYYTRIILPAQAMFLPGACFTALLYLRKQFVVPALTPLIYNGSIILGGIGAYYFVPDAGMEGFCWGVVVGAGLGSLILPYFTALSGGLKLRLALFHPLLKRFIILALPLMLGQSIVALDEQMLRIFGGLAAVGSVSLLSYAQKVMQVPVAVFAQAAGAASYPFLASLAAKGDEVAFSETLARSLKNTFLMITPVAVLMIVTAEPIIKLLFEQGEFKNTLECAILLQIMLLVVPLWGVQQLLGRAFYSRQDTLTPAILGTITTAVSVFFYWQGAVRYGARGVAIATCIALFLYTFALIVVWSFKFGSRVFSGIKLTLLKSLGSSILAGLVSHFLFISIYYSNEFQTIVGNKFLFAFLTLCLVSFVFALVHLSCNKVLGLPFLPLMFFSKKNK</sequence>
<feature type="transmembrane region" description="Helical" evidence="10">
    <location>
        <begin position="229"/>
        <end position="247"/>
    </location>
</feature>
<dbReference type="InterPro" id="IPR004268">
    <property type="entry name" value="MurJ"/>
</dbReference>
<evidence type="ECO:0000256" key="1">
    <source>
        <dbReference type="ARBA" id="ARBA00004651"/>
    </source>
</evidence>
<keyword evidence="12" id="KW-1185">Reference proteome</keyword>
<protein>
    <submittedName>
        <fullName evidence="11">Putative peptidoglycan lipid II flippase</fullName>
    </submittedName>
</protein>
<comment type="function">
    <text evidence="8">Involved in peptidoglycan biosynthesis. Transports lipid-linked peptidoglycan precursors from the inner to the outer leaflet of the cytoplasmic membrane.</text>
</comment>
<dbReference type="GO" id="GO:0034204">
    <property type="term" value="P:lipid translocation"/>
    <property type="evidence" value="ECO:0007669"/>
    <property type="project" value="TreeGrafter"/>
</dbReference>
<comment type="subcellular location">
    <subcellularLocation>
        <location evidence="1">Cell membrane</location>
        <topology evidence="1">Multi-pass membrane protein</topology>
    </subcellularLocation>
</comment>
<gene>
    <name evidence="11" type="ORF">SAMN02745728_00172</name>
</gene>
<evidence type="ECO:0000256" key="5">
    <source>
        <dbReference type="ARBA" id="ARBA00022984"/>
    </source>
</evidence>
<dbReference type="PRINTS" id="PR01806">
    <property type="entry name" value="VIRFACTRMVIN"/>
</dbReference>
<evidence type="ECO:0000313" key="12">
    <source>
        <dbReference type="Proteomes" id="UP000186469"/>
    </source>
</evidence>
<dbReference type="GO" id="GO:0008360">
    <property type="term" value="P:regulation of cell shape"/>
    <property type="evidence" value="ECO:0007669"/>
    <property type="project" value="UniProtKB-KW"/>
</dbReference>
<feature type="transmembrane region" description="Helical" evidence="10">
    <location>
        <begin position="253"/>
        <end position="271"/>
    </location>
</feature>
<evidence type="ECO:0000256" key="9">
    <source>
        <dbReference type="ARBA" id="ARBA00061532"/>
    </source>
</evidence>
<feature type="transmembrane region" description="Helical" evidence="10">
    <location>
        <begin position="451"/>
        <end position="470"/>
    </location>
</feature>
<evidence type="ECO:0000256" key="3">
    <source>
        <dbReference type="ARBA" id="ARBA00022692"/>
    </source>
</evidence>
<name>A0A1M7RU43_9BACT</name>
<dbReference type="GO" id="GO:0009252">
    <property type="term" value="P:peptidoglycan biosynthetic process"/>
    <property type="evidence" value="ECO:0007669"/>
    <property type="project" value="UniProtKB-KW"/>
</dbReference>
<keyword evidence="7 10" id="KW-0472">Membrane</keyword>
<evidence type="ECO:0000256" key="7">
    <source>
        <dbReference type="ARBA" id="ARBA00023136"/>
    </source>
</evidence>
<feature type="transmembrane region" description="Helical" evidence="10">
    <location>
        <begin position="87"/>
        <end position="113"/>
    </location>
</feature>
<accession>A0A1M7RU43</accession>
<feature type="transmembrane region" description="Helical" evidence="10">
    <location>
        <begin position="319"/>
        <end position="341"/>
    </location>
</feature>
<dbReference type="EMBL" id="FRDI01000002">
    <property type="protein sequence ID" value="SHN49805.1"/>
    <property type="molecule type" value="Genomic_DNA"/>
</dbReference>
<comment type="similarity">
    <text evidence="9">Belongs to the MurJ/MviN family.</text>
</comment>